<evidence type="ECO:0000313" key="3">
    <source>
        <dbReference type="Proteomes" id="UP001497623"/>
    </source>
</evidence>
<gene>
    <name evidence="2" type="ORF">MNOR_LOCUS1083</name>
</gene>
<evidence type="ECO:0000256" key="1">
    <source>
        <dbReference type="SAM" id="Phobius"/>
    </source>
</evidence>
<keyword evidence="3" id="KW-1185">Reference proteome</keyword>
<dbReference type="AlphaFoldDB" id="A0AAV2PL38"/>
<protein>
    <submittedName>
        <fullName evidence="2">Uncharacterized protein</fullName>
    </submittedName>
</protein>
<organism evidence="2 3">
    <name type="scientific">Meganyctiphanes norvegica</name>
    <name type="common">Northern krill</name>
    <name type="synonym">Thysanopoda norvegica</name>
    <dbReference type="NCBI Taxonomy" id="48144"/>
    <lineage>
        <taxon>Eukaryota</taxon>
        <taxon>Metazoa</taxon>
        <taxon>Ecdysozoa</taxon>
        <taxon>Arthropoda</taxon>
        <taxon>Crustacea</taxon>
        <taxon>Multicrustacea</taxon>
        <taxon>Malacostraca</taxon>
        <taxon>Eumalacostraca</taxon>
        <taxon>Eucarida</taxon>
        <taxon>Euphausiacea</taxon>
        <taxon>Euphausiidae</taxon>
        <taxon>Meganyctiphanes</taxon>
    </lineage>
</organism>
<accession>A0AAV2PL38</accession>
<sequence length="127" mass="14212">MGPVKNRIRYLLLGCWFLCCRLLGRFFAYRLLGLVCLLGSSLFHCFFAEDSLAFLPEGFFTFLAFFGLSSSLASLRDPFTGTNFLAANIFLMASLTWTLALSASEIFLFSEAGSCYNDHRRQTISSA</sequence>
<keyword evidence="1" id="KW-1133">Transmembrane helix</keyword>
<evidence type="ECO:0000313" key="2">
    <source>
        <dbReference type="EMBL" id="CAL4060155.1"/>
    </source>
</evidence>
<feature type="transmembrane region" description="Helical" evidence="1">
    <location>
        <begin position="52"/>
        <end position="73"/>
    </location>
</feature>
<keyword evidence="1" id="KW-0812">Transmembrane</keyword>
<dbReference type="EMBL" id="CAXKWB010000274">
    <property type="protein sequence ID" value="CAL4060155.1"/>
    <property type="molecule type" value="Genomic_DNA"/>
</dbReference>
<comment type="caution">
    <text evidence="2">The sequence shown here is derived from an EMBL/GenBank/DDBJ whole genome shotgun (WGS) entry which is preliminary data.</text>
</comment>
<name>A0AAV2PL38_MEGNR</name>
<reference evidence="2 3" key="1">
    <citation type="submission" date="2024-05" db="EMBL/GenBank/DDBJ databases">
        <authorList>
            <person name="Wallberg A."/>
        </authorList>
    </citation>
    <scope>NUCLEOTIDE SEQUENCE [LARGE SCALE GENOMIC DNA]</scope>
</reference>
<keyword evidence="1" id="KW-0472">Membrane</keyword>
<proteinExistence type="predicted"/>
<dbReference type="Proteomes" id="UP001497623">
    <property type="component" value="Unassembled WGS sequence"/>
</dbReference>
<feature type="transmembrane region" description="Helical" evidence="1">
    <location>
        <begin position="85"/>
        <end position="109"/>
    </location>
</feature>